<sequence>MKKIFILLFITYCFGYSQNKSSYIQTDYFYGNVLTANADTKAFLEGHPTGYIFSYNKRNFGNEKWHEHYNYPDFGYSFAYQNFHSDILGEVFSVYGHYNFYFFNRKAKNKLILRTGIGLAYANKPYDRVSNNKNIAFGTHLNSSTYFKLYYQRENIFKRIGVNAGLTFLHTSNSNVKSPNAGANIWGVTVGVNYNLDNTNQPIELVPSSEKIKFTQPIKYNLAIRGGINESEIIGTGQKPFFVVSAYADKRINRKSAIQFGADLYISPMLKDYYEVTNQRPNSNLGEVNSFSRIGVFVGHELFLNKLSIETALGYYVKYPFTYENRIYETLSLKRYINDRWFASVRLKAHIANAETVEFGIGVRL</sequence>
<dbReference type="EMBL" id="FNNJ01000001">
    <property type="protein sequence ID" value="SDW47544.1"/>
    <property type="molecule type" value="Genomic_DNA"/>
</dbReference>
<name>A0A1H2TWJ9_9FLAO</name>
<dbReference type="Gene3D" id="2.40.160.20">
    <property type="match status" value="1"/>
</dbReference>
<dbReference type="AlphaFoldDB" id="A0A1H2TWJ9"/>
<proteinExistence type="predicted"/>
<dbReference type="InterPro" id="IPR018550">
    <property type="entry name" value="Lipid-A_deacylase-rel"/>
</dbReference>
<accession>A0A1H2TWJ9</accession>
<dbReference type="OrthoDB" id="627554at2"/>
<organism evidence="1 2">
    <name type="scientific">Lutibacter oricola</name>
    <dbReference type="NCBI Taxonomy" id="762486"/>
    <lineage>
        <taxon>Bacteria</taxon>
        <taxon>Pseudomonadati</taxon>
        <taxon>Bacteroidota</taxon>
        <taxon>Flavobacteriia</taxon>
        <taxon>Flavobacteriales</taxon>
        <taxon>Flavobacteriaceae</taxon>
        <taxon>Lutibacter</taxon>
    </lineage>
</organism>
<gene>
    <name evidence="1" type="ORF">SAMN05444411_101811</name>
</gene>
<dbReference type="Pfam" id="PF09411">
    <property type="entry name" value="PagL"/>
    <property type="match status" value="1"/>
</dbReference>
<keyword evidence="2" id="KW-1185">Reference proteome</keyword>
<evidence type="ECO:0000313" key="1">
    <source>
        <dbReference type="EMBL" id="SDW47544.1"/>
    </source>
</evidence>
<evidence type="ECO:0000313" key="2">
    <source>
        <dbReference type="Proteomes" id="UP000199595"/>
    </source>
</evidence>
<dbReference type="Proteomes" id="UP000199595">
    <property type="component" value="Unassembled WGS sequence"/>
</dbReference>
<reference evidence="1 2" key="1">
    <citation type="submission" date="2016-10" db="EMBL/GenBank/DDBJ databases">
        <authorList>
            <person name="de Groot N.N."/>
        </authorList>
    </citation>
    <scope>NUCLEOTIDE SEQUENCE [LARGE SCALE GENOMIC DNA]</scope>
    <source>
        <strain evidence="1 2">DSM 24956</strain>
    </source>
</reference>
<protein>
    <submittedName>
        <fullName evidence="1">Lipid A 3-O-deacylase (PagL)</fullName>
    </submittedName>
</protein>
<dbReference type="STRING" id="762486.SAMN05444411_101811"/>
<dbReference type="RefSeq" id="WP_090119972.1">
    <property type="nucleotide sequence ID" value="NZ_FNNJ01000001.1"/>
</dbReference>